<evidence type="ECO:0000256" key="1">
    <source>
        <dbReference type="ARBA" id="ARBA00004651"/>
    </source>
</evidence>
<evidence type="ECO:0000256" key="2">
    <source>
        <dbReference type="ARBA" id="ARBA00009772"/>
    </source>
</evidence>
<evidence type="ECO:0000256" key="6">
    <source>
        <dbReference type="ARBA" id="ARBA00023136"/>
    </source>
</evidence>
<sequence length="251" mass="26042">MSLPDFGWLETVLLAGVRIVAFLIVAPPFSHGAFQNRIRVMIGLGLAVAVAPTLSAGSQPLDTGPFIETLVMQVIVGLGLGFLIQLAFAALQSAGGLIDLFGGFQLAQGYDPQSLVDGAQFTRLFEITAIALLFTTDGYQMVIAGITRSFTAIPVSGMPDFSITAQALVQGFSQTFLAAAQIAGPLILVLFLADAGLGLLTRVAPALNAFSLGYPLKILITISFAGVLFVLLPGVVSSVMQSGLSLLGRAG</sequence>
<feature type="transmembrane region" description="Helical" evidence="7">
    <location>
        <begin position="6"/>
        <end position="26"/>
    </location>
</feature>
<gene>
    <name evidence="8" type="ORF">ACFPJ4_08850</name>
</gene>
<protein>
    <submittedName>
        <fullName evidence="8">Flagellar biosynthetic protein FliR</fullName>
    </submittedName>
</protein>
<dbReference type="PANTHER" id="PTHR30065:SF1">
    <property type="entry name" value="SURFACE PRESENTATION OF ANTIGENS PROTEIN SPAR"/>
    <property type="match status" value="1"/>
</dbReference>
<dbReference type="PRINTS" id="PR00953">
    <property type="entry name" value="TYPE3IMRPROT"/>
</dbReference>
<dbReference type="InterPro" id="IPR002010">
    <property type="entry name" value="T3SS_IM_R"/>
</dbReference>
<keyword evidence="6 7" id="KW-0472">Membrane</keyword>
<keyword evidence="3" id="KW-1003">Cell membrane</keyword>
<keyword evidence="8" id="KW-0966">Cell projection</keyword>
<dbReference type="PANTHER" id="PTHR30065">
    <property type="entry name" value="FLAGELLAR BIOSYNTHETIC PROTEIN FLIR"/>
    <property type="match status" value="1"/>
</dbReference>
<comment type="caution">
    <text evidence="8">The sequence shown here is derived from an EMBL/GenBank/DDBJ whole genome shotgun (WGS) entry which is preliminary data.</text>
</comment>
<feature type="transmembrane region" description="Helical" evidence="7">
    <location>
        <begin position="70"/>
        <end position="91"/>
    </location>
</feature>
<dbReference type="RefSeq" id="WP_386740041.1">
    <property type="nucleotide sequence ID" value="NZ_JBHSMG010000002.1"/>
</dbReference>
<evidence type="ECO:0000256" key="7">
    <source>
        <dbReference type="SAM" id="Phobius"/>
    </source>
</evidence>
<keyword evidence="5 7" id="KW-1133">Transmembrane helix</keyword>
<feature type="transmembrane region" description="Helical" evidence="7">
    <location>
        <begin position="176"/>
        <end position="198"/>
    </location>
</feature>
<keyword evidence="9" id="KW-1185">Reference proteome</keyword>
<comment type="similarity">
    <text evidence="2">Belongs to the FliR/MopE/SpaR family.</text>
</comment>
<keyword evidence="4 7" id="KW-0812">Transmembrane</keyword>
<evidence type="ECO:0000313" key="9">
    <source>
        <dbReference type="Proteomes" id="UP001596039"/>
    </source>
</evidence>
<comment type="subcellular location">
    <subcellularLocation>
        <location evidence="1">Cell membrane</location>
        <topology evidence="1">Multi-pass membrane protein</topology>
    </subcellularLocation>
</comment>
<organism evidence="8 9">
    <name type="scientific">Lysinimonas soli</name>
    <dbReference type="NCBI Taxonomy" id="1074233"/>
    <lineage>
        <taxon>Bacteria</taxon>
        <taxon>Bacillati</taxon>
        <taxon>Actinomycetota</taxon>
        <taxon>Actinomycetes</taxon>
        <taxon>Micrococcales</taxon>
        <taxon>Microbacteriaceae</taxon>
        <taxon>Lysinimonas</taxon>
    </lineage>
</organism>
<evidence type="ECO:0000256" key="5">
    <source>
        <dbReference type="ARBA" id="ARBA00022989"/>
    </source>
</evidence>
<keyword evidence="8" id="KW-0282">Flagellum</keyword>
<evidence type="ECO:0000256" key="3">
    <source>
        <dbReference type="ARBA" id="ARBA00022475"/>
    </source>
</evidence>
<reference evidence="9" key="1">
    <citation type="journal article" date="2019" name="Int. J. Syst. Evol. Microbiol.">
        <title>The Global Catalogue of Microorganisms (GCM) 10K type strain sequencing project: providing services to taxonomists for standard genome sequencing and annotation.</title>
        <authorList>
            <consortium name="The Broad Institute Genomics Platform"/>
            <consortium name="The Broad Institute Genome Sequencing Center for Infectious Disease"/>
            <person name="Wu L."/>
            <person name="Ma J."/>
        </authorList>
    </citation>
    <scope>NUCLEOTIDE SEQUENCE [LARGE SCALE GENOMIC DNA]</scope>
    <source>
        <strain evidence="9">CGMCC 4.6997</strain>
    </source>
</reference>
<dbReference type="EMBL" id="JBHSMG010000002">
    <property type="protein sequence ID" value="MFC5502344.1"/>
    <property type="molecule type" value="Genomic_DNA"/>
</dbReference>
<evidence type="ECO:0000256" key="4">
    <source>
        <dbReference type="ARBA" id="ARBA00022692"/>
    </source>
</evidence>
<dbReference type="Pfam" id="PF01311">
    <property type="entry name" value="Bac_export_1"/>
    <property type="match status" value="1"/>
</dbReference>
<evidence type="ECO:0000313" key="8">
    <source>
        <dbReference type="EMBL" id="MFC5502344.1"/>
    </source>
</evidence>
<accession>A0ABW0NTZ9</accession>
<keyword evidence="8" id="KW-0969">Cilium</keyword>
<proteinExistence type="inferred from homology"/>
<feature type="transmembrane region" description="Helical" evidence="7">
    <location>
        <begin position="38"/>
        <end position="58"/>
    </location>
</feature>
<name>A0ABW0NTZ9_9MICO</name>
<dbReference type="Proteomes" id="UP001596039">
    <property type="component" value="Unassembled WGS sequence"/>
</dbReference>
<feature type="transmembrane region" description="Helical" evidence="7">
    <location>
        <begin position="218"/>
        <end position="239"/>
    </location>
</feature>